<comment type="caution">
    <text evidence="1">The sequence shown here is derived from an EMBL/GenBank/DDBJ whole genome shotgun (WGS) entry which is preliminary data.</text>
</comment>
<name>A0A4V5TQG3_BACMY</name>
<evidence type="ECO:0000313" key="1">
    <source>
        <dbReference type="EMBL" id="TKI82843.1"/>
    </source>
</evidence>
<sequence>MTAQKIACNKLRTVQFIAWYTKSDKTRQNISLFSKVLILLHFECVFIIGKTTFESWHGICLMNRRGTTERVDYKI</sequence>
<dbReference type="AlphaFoldDB" id="A0A4V5TQG3"/>
<gene>
    <name evidence="1" type="ORF">FC701_19945</name>
</gene>
<dbReference type="Proteomes" id="UP000305524">
    <property type="component" value="Unassembled WGS sequence"/>
</dbReference>
<dbReference type="EMBL" id="SZOD01000499">
    <property type="protein sequence ID" value="TKI82843.1"/>
    <property type="molecule type" value="Genomic_DNA"/>
</dbReference>
<protein>
    <submittedName>
        <fullName evidence="1">Uncharacterized protein</fullName>
    </submittedName>
</protein>
<proteinExistence type="predicted"/>
<accession>A0A4V5TQG3</accession>
<reference evidence="1 2" key="1">
    <citation type="journal article" date="2019" name="Environ. Microbiol.">
        <title>An active ?-lactamase is a part of an orchestrated cell wall stress resistance network of Bacillus subtilis and related rhizosphere species.</title>
        <authorList>
            <person name="Bucher T."/>
            <person name="Keren-Paz A."/>
            <person name="Hausser J."/>
            <person name="Olender T."/>
            <person name="Cytryn E."/>
            <person name="Kolodkin-Gal I."/>
        </authorList>
    </citation>
    <scope>NUCLEOTIDE SEQUENCE [LARGE SCALE GENOMIC DNA]</scope>
    <source>
        <strain evidence="1 2">I186</strain>
    </source>
</reference>
<evidence type="ECO:0000313" key="2">
    <source>
        <dbReference type="Proteomes" id="UP000305524"/>
    </source>
</evidence>
<organism evidence="1 2">
    <name type="scientific">Bacillus mycoides</name>
    <dbReference type="NCBI Taxonomy" id="1405"/>
    <lineage>
        <taxon>Bacteria</taxon>
        <taxon>Bacillati</taxon>
        <taxon>Bacillota</taxon>
        <taxon>Bacilli</taxon>
        <taxon>Bacillales</taxon>
        <taxon>Bacillaceae</taxon>
        <taxon>Bacillus</taxon>
        <taxon>Bacillus cereus group</taxon>
    </lineage>
</organism>